<dbReference type="FunFam" id="1.10.510.10:FF:000198">
    <property type="entry name" value="receptor protein kinase TMK1"/>
    <property type="match status" value="1"/>
</dbReference>
<evidence type="ECO:0000256" key="3">
    <source>
        <dbReference type="ARBA" id="ARBA00012513"/>
    </source>
</evidence>
<evidence type="ECO:0000256" key="10">
    <source>
        <dbReference type="ARBA" id="ARBA00022741"/>
    </source>
</evidence>
<dbReference type="InterPro" id="IPR013210">
    <property type="entry name" value="LRR_N_plant-typ"/>
</dbReference>
<feature type="binding site" evidence="20">
    <location>
        <position position="610"/>
    </location>
    <ligand>
        <name>ATP</name>
        <dbReference type="ChEBI" id="CHEBI:30616"/>
    </ligand>
</feature>
<dbReference type="SMART" id="SM00369">
    <property type="entry name" value="LRR_TYP"/>
    <property type="match status" value="4"/>
</dbReference>
<dbReference type="Gene3D" id="1.10.510.10">
    <property type="entry name" value="Transferase(Phosphotransferase) domain 1"/>
    <property type="match status" value="1"/>
</dbReference>
<evidence type="ECO:0000313" key="25">
    <source>
        <dbReference type="Proteomes" id="UP001279734"/>
    </source>
</evidence>
<keyword evidence="15" id="KW-1015">Disulfide bond</keyword>
<evidence type="ECO:0000256" key="18">
    <source>
        <dbReference type="ARBA" id="ARBA00047899"/>
    </source>
</evidence>
<evidence type="ECO:0000256" key="15">
    <source>
        <dbReference type="ARBA" id="ARBA00023157"/>
    </source>
</evidence>
<feature type="region of interest" description="Disordered" evidence="21">
    <location>
        <begin position="454"/>
        <end position="482"/>
    </location>
</feature>
<dbReference type="EC" id="2.7.11.1" evidence="3"/>
<evidence type="ECO:0000256" key="19">
    <source>
        <dbReference type="ARBA" id="ARBA00048679"/>
    </source>
</evidence>
<dbReference type="FunFam" id="3.30.200.20:FF:000226">
    <property type="entry name" value="receptor protein kinase TMK1"/>
    <property type="match status" value="1"/>
</dbReference>
<evidence type="ECO:0000256" key="6">
    <source>
        <dbReference type="ARBA" id="ARBA00022679"/>
    </source>
</evidence>
<dbReference type="SUPFAM" id="SSF52058">
    <property type="entry name" value="L domain-like"/>
    <property type="match status" value="1"/>
</dbReference>
<dbReference type="PROSITE" id="PS00107">
    <property type="entry name" value="PROTEIN_KINASE_ATP"/>
    <property type="match status" value="1"/>
</dbReference>
<dbReference type="InterPro" id="IPR001611">
    <property type="entry name" value="Leu-rich_rpt"/>
</dbReference>
<dbReference type="Gene3D" id="3.30.200.20">
    <property type="entry name" value="Phosphorylase Kinase, domain 1"/>
    <property type="match status" value="1"/>
</dbReference>
<keyword evidence="17" id="KW-0325">Glycoprotein</keyword>
<dbReference type="EMBL" id="BSYO01000015">
    <property type="protein sequence ID" value="GMH15142.1"/>
    <property type="molecule type" value="Genomic_DNA"/>
</dbReference>
<reference evidence="24" key="1">
    <citation type="submission" date="2023-05" db="EMBL/GenBank/DDBJ databases">
        <title>Nepenthes gracilis genome sequencing.</title>
        <authorList>
            <person name="Fukushima K."/>
        </authorList>
    </citation>
    <scope>NUCLEOTIDE SEQUENCE</scope>
    <source>
        <strain evidence="24">SING2019-196</strain>
    </source>
</reference>
<keyword evidence="12 20" id="KW-0067">ATP-binding</keyword>
<keyword evidence="6" id="KW-0808">Transferase</keyword>
<evidence type="ECO:0000256" key="13">
    <source>
        <dbReference type="ARBA" id="ARBA00022989"/>
    </source>
</evidence>
<dbReference type="PANTHER" id="PTHR47986:SF34">
    <property type="entry name" value="RECEPTOR-LIKE KINASE TMK2"/>
    <property type="match status" value="1"/>
</dbReference>
<dbReference type="Pfam" id="PF00560">
    <property type="entry name" value="LRR_1"/>
    <property type="match status" value="1"/>
</dbReference>
<evidence type="ECO:0000256" key="1">
    <source>
        <dbReference type="ARBA" id="ARBA00004167"/>
    </source>
</evidence>
<dbReference type="InterPro" id="IPR032675">
    <property type="entry name" value="LRR_dom_sf"/>
</dbReference>
<feature type="domain" description="Protein kinase" evidence="23">
    <location>
        <begin position="582"/>
        <end position="862"/>
    </location>
</feature>
<keyword evidence="11" id="KW-0418">Kinase</keyword>
<dbReference type="InterPro" id="IPR000719">
    <property type="entry name" value="Prot_kinase_dom"/>
</dbReference>
<dbReference type="PANTHER" id="PTHR47986">
    <property type="entry name" value="OSJNBA0070M12.3 PROTEIN"/>
    <property type="match status" value="1"/>
</dbReference>
<evidence type="ECO:0000256" key="16">
    <source>
        <dbReference type="ARBA" id="ARBA00023170"/>
    </source>
</evidence>
<dbReference type="Pfam" id="PF13855">
    <property type="entry name" value="LRR_8"/>
    <property type="match status" value="1"/>
</dbReference>
<keyword evidence="10 20" id="KW-0547">Nucleotide-binding</keyword>
<dbReference type="InterPro" id="IPR017441">
    <property type="entry name" value="Protein_kinase_ATP_BS"/>
</dbReference>
<dbReference type="SMART" id="SM00220">
    <property type="entry name" value="S_TKc"/>
    <property type="match status" value="1"/>
</dbReference>
<proteinExistence type="inferred from homology"/>
<evidence type="ECO:0000256" key="5">
    <source>
        <dbReference type="ARBA" id="ARBA00022614"/>
    </source>
</evidence>
<dbReference type="AlphaFoldDB" id="A0AAD3SQB7"/>
<evidence type="ECO:0000256" key="17">
    <source>
        <dbReference type="ARBA" id="ARBA00023180"/>
    </source>
</evidence>
<feature type="transmembrane region" description="Helical" evidence="22">
    <location>
        <begin position="492"/>
        <end position="514"/>
    </location>
</feature>
<gene>
    <name evidence="24" type="ORF">Nepgr_016983</name>
</gene>
<comment type="caution">
    <text evidence="24">The sequence shown here is derived from an EMBL/GenBank/DDBJ whole genome shotgun (WGS) entry which is preliminary data.</text>
</comment>
<dbReference type="Gene3D" id="3.80.10.10">
    <property type="entry name" value="Ribonuclease Inhibitor"/>
    <property type="match status" value="2"/>
</dbReference>
<evidence type="ECO:0000259" key="23">
    <source>
        <dbReference type="PROSITE" id="PS50011"/>
    </source>
</evidence>
<comment type="catalytic activity">
    <reaction evidence="19">
        <text>L-seryl-[protein] + ATP = O-phospho-L-seryl-[protein] + ADP + H(+)</text>
        <dbReference type="Rhea" id="RHEA:17989"/>
        <dbReference type="Rhea" id="RHEA-COMP:9863"/>
        <dbReference type="Rhea" id="RHEA-COMP:11604"/>
        <dbReference type="ChEBI" id="CHEBI:15378"/>
        <dbReference type="ChEBI" id="CHEBI:29999"/>
        <dbReference type="ChEBI" id="CHEBI:30616"/>
        <dbReference type="ChEBI" id="CHEBI:83421"/>
        <dbReference type="ChEBI" id="CHEBI:456216"/>
        <dbReference type="EC" id="2.7.11.1"/>
    </reaction>
</comment>
<keyword evidence="9" id="KW-0677">Repeat</keyword>
<evidence type="ECO:0000256" key="20">
    <source>
        <dbReference type="PROSITE-ProRule" id="PRU10141"/>
    </source>
</evidence>
<dbReference type="InterPro" id="IPR003591">
    <property type="entry name" value="Leu-rich_rpt_typical-subtyp"/>
</dbReference>
<dbReference type="PROSITE" id="PS00108">
    <property type="entry name" value="PROTEIN_KINASE_ST"/>
    <property type="match status" value="1"/>
</dbReference>
<comment type="similarity">
    <text evidence="2">Belongs to the protein kinase superfamily. Ser/Thr protein kinase family.</text>
</comment>
<keyword evidence="7 22" id="KW-0812">Transmembrane</keyword>
<dbReference type="FunFam" id="3.80.10.10:FF:000129">
    <property type="entry name" value="Leucine-rich repeat receptor-like kinase"/>
    <property type="match status" value="1"/>
</dbReference>
<evidence type="ECO:0000256" key="4">
    <source>
        <dbReference type="ARBA" id="ARBA00022527"/>
    </source>
</evidence>
<dbReference type="InterPro" id="IPR001245">
    <property type="entry name" value="Ser-Thr/Tyr_kinase_cat_dom"/>
</dbReference>
<dbReference type="Pfam" id="PF07714">
    <property type="entry name" value="PK_Tyr_Ser-Thr"/>
    <property type="match status" value="1"/>
</dbReference>
<sequence>MRKSKPSTLFLTLISFYSLYSFVPFFVAQSTSLDAPAMQELKRGLTVPSSLKWSDPNPCYWQQVRCDTNGRVIRIQLGNSDVSGNLSPAIANLTSLQVLELFNTKISGPLPSLHYLSSLQTLNIMNCQFNFIPDDFFNGLTSLREAYLDSNPFQSWSIPEGLTTALSLKNFSANAANVVGKIPDFLNSSTFPGMIQLHLSGNSLQGGLPAGFSGFSIQSMWLNGQKDKSGTRTLNGSIEVLMNMTELIVIWLNSNGLAGPIPDLSGLTSLSYLDLRDNSLTGLVPTSLPNLTTLRVVNLTNNDLQGPAPKFPASVSVDIINGTNSFCLPDPGVACDGRVTALIEFLEPFGYPLLFAQNWRGNDPCTDWMGITCSNGNITTINLQGKGLTGTISPVIATLNSVEVLIISHNNISGTIPEELASMPNLKKLDVSFNQLCGNVPSFAHTDVNTVGNADIGQDHSSSGSPPGSTTGYPSGGGGGSGSGSTSKAGKIVGFVVGCVCAAAIVVISAFCFVKVKQKKLYGRVQSPNAVVILSNQLGFDDTVEITSLNSCTSEGVMSELYSKESSMVMPIQVLRRVTNNFSEENILGKGGFGTVYKGELQDGTKIAVKRMDSGLLGNKGLEEFKSEIAVLTKVRHRHLVSLLGYCLDANEKLLVYECMPQGTLSRHLFNWKEEGLKPLEWKKRLIIALDVARGVEYLHNLAQQSFIHRDLKPSNILLGDDMRAKVSDFGLVRLAPDGKASIQTKLAGTFGYLSPEYAVTGRVTTKIDVYSFGVILMEMITGRKAIDETLPEDRMYLVAWFWRMCTDNDTFQKAIDPTINLDEETLDSIDTVAVLAKHCTAREPYQRPNMGHAVNVLSSLLEMWKPYSSDDSGDLNTM</sequence>
<dbReference type="CDD" id="cd14066">
    <property type="entry name" value="STKc_IRAK"/>
    <property type="match status" value="1"/>
</dbReference>
<evidence type="ECO:0000256" key="7">
    <source>
        <dbReference type="ARBA" id="ARBA00022692"/>
    </source>
</evidence>
<feature type="compositionally biased region" description="Low complexity" evidence="21">
    <location>
        <begin position="461"/>
        <end position="473"/>
    </location>
</feature>
<comment type="subcellular location">
    <subcellularLocation>
        <location evidence="1">Membrane</location>
        <topology evidence="1">Single-pass membrane protein</topology>
    </subcellularLocation>
</comment>
<dbReference type="GO" id="GO:0005524">
    <property type="term" value="F:ATP binding"/>
    <property type="evidence" value="ECO:0007669"/>
    <property type="project" value="UniProtKB-UniRule"/>
</dbReference>
<keyword evidence="4" id="KW-0723">Serine/threonine-protein kinase</keyword>
<organism evidence="24 25">
    <name type="scientific">Nepenthes gracilis</name>
    <name type="common">Slender pitcher plant</name>
    <dbReference type="NCBI Taxonomy" id="150966"/>
    <lineage>
        <taxon>Eukaryota</taxon>
        <taxon>Viridiplantae</taxon>
        <taxon>Streptophyta</taxon>
        <taxon>Embryophyta</taxon>
        <taxon>Tracheophyta</taxon>
        <taxon>Spermatophyta</taxon>
        <taxon>Magnoliopsida</taxon>
        <taxon>eudicotyledons</taxon>
        <taxon>Gunneridae</taxon>
        <taxon>Pentapetalae</taxon>
        <taxon>Caryophyllales</taxon>
        <taxon>Nepenthaceae</taxon>
        <taxon>Nepenthes</taxon>
    </lineage>
</organism>
<evidence type="ECO:0000256" key="21">
    <source>
        <dbReference type="SAM" id="MobiDB-lite"/>
    </source>
</evidence>
<keyword evidence="5" id="KW-0433">Leucine-rich repeat</keyword>
<evidence type="ECO:0000313" key="24">
    <source>
        <dbReference type="EMBL" id="GMH15142.1"/>
    </source>
</evidence>
<dbReference type="InterPro" id="IPR052422">
    <property type="entry name" value="Auxin_Ser/Thr_Kinase"/>
</dbReference>
<dbReference type="Pfam" id="PF08263">
    <property type="entry name" value="LRRNT_2"/>
    <property type="match status" value="2"/>
</dbReference>
<keyword evidence="13 22" id="KW-1133">Transmembrane helix</keyword>
<dbReference type="InterPro" id="IPR008271">
    <property type="entry name" value="Ser/Thr_kinase_AS"/>
</dbReference>
<protein>
    <recommendedName>
        <fullName evidence="3">non-specific serine/threonine protein kinase</fullName>
        <ecNumber evidence="3">2.7.11.1</ecNumber>
    </recommendedName>
</protein>
<name>A0AAD3SQB7_NEPGR</name>
<keyword evidence="8" id="KW-0732">Signal</keyword>
<evidence type="ECO:0000256" key="8">
    <source>
        <dbReference type="ARBA" id="ARBA00022729"/>
    </source>
</evidence>
<dbReference type="FunFam" id="3.80.10.10:FF:000190">
    <property type="entry name" value="Receptor-like kinase TMK4"/>
    <property type="match status" value="1"/>
</dbReference>
<dbReference type="SUPFAM" id="SSF56112">
    <property type="entry name" value="Protein kinase-like (PK-like)"/>
    <property type="match status" value="1"/>
</dbReference>
<comment type="catalytic activity">
    <reaction evidence="18">
        <text>L-threonyl-[protein] + ATP = O-phospho-L-threonyl-[protein] + ADP + H(+)</text>
        <dbReference type="Rhea" id="RHEA:46608"/>
        <dbReference type="Rhea" id="RHEA-COMP:11060"/>
        <dbReference type="Rhea" id="RHEA-COMP:11605"/>
        <dbReference type="ChEBI" id="CHEBI:15378"/>
        <dbReference type="ChEBI" id="CHEBI:30013"/>
        <dbReference type="ChEBI" id="CHEBI:30616"/>
        <dbReference type="ChEBI" id="CHEBI:61977"/>
        <dbReference type="ChEBI" id="CHEBI:456216"/>
        <dbReference type="EC" id="2.7.11.1"/>
    </reaction>
</comment>
<evidence type="ECO:0000256" key="14">
    <source>
        <dbReference type="ARBA" id="ARBA00023136"/>
    </source>
</evidence>
<evidence type="ECO:0000256" key="2">
    <source>
        <dbReference type="ARBA" id="ARBA00008684"/>
    </source>
</evidence>
<dbReference type="GO" id="GO:0016020">
    <property type="term" value="C:membrane"/>
    <property type="evidence" value="ECO:0007669"/>
    <property type="project" value="UniProtKB-SubCell"/>
</dbReference>
<keyword evidence="25" id="KW-1185">Reference proteome</keyword>
<dbReference type="InterPro" id="IPR011009">
    <property type="entry name" value="Kinase-like_dom_sf"/>
</dbReference>
<evidence type="ECO:0000256" key="11">
    <source>
        <dbReference type="ARBA" id="ARBA00022777"/>
    </source>
</evidence>
<evidence type="ECO:0000256" key="12">
    <source>
        <dbReference type="ARBA" id="ARBA00022840"/>
    </source>
</evidence>
<dbReference type="Proteomes" id="UP001279734">
    <property type="component" value="Unassembled WGS sequence"/>
</dbReference>
<evidence type="ECO:0000256" key="22">
    <source>
        <dbReference type="SAM" id="Phobius"/>
    </source>
</evidence>
<evidence type="ECO:0000256" key="9">
    <source>
        <dbReference type="ARBA" id="ARBA00022737"/>
    </source>
</evidence>
<dbReference type="PROSITE" id="PS50011">
    <property type="entry name" value="PROTEIN_KINASE_DOM"/>
    <property type="match status" value="1"/>
</dbReference>
<accession>A0AAD3SQB7</accession>
<keyword evidence="16" id="KW-0675">Receptor</keyword>
<keyword evidence="14 22" id="KW-0472">Membrane</keyword>
<dbReference type="GO" id="GO:0004674">
    <property type="term" value="F:protein serine/threonine kinase activity"/>
    <property type="evidence" value="ECO:0007669"/>
    <property type="project" value="UniProtKB-KW"/>
</dbReference>